<comment type="similarity">
    <text evidence="2">Belongs to the oxygen-dependent FAD-linked oxidoreductase family.</text>
</comment>
<keyword evidence="3" id="KW-0285">Flavoprotein</keyword>
<dbReference type="Gene3D" id="3.30.465.10">
    <property type="match status" value="2"/>
</dbReference>
<dbReference type="AlphaFoldDB" id="A0A5N7AMV2"/>
<dbReference type="Proteomes" id="UP000326268">
    <property type="component" value="Unassembled WGS sequence"/>
</dbReference>
<dbReference type="SUPFAM" id="SSF56176">
    <property type="entry name" value="FAD-binding/transporter-associated domain-like"/>
    <property type="match status" value="1"/>
</dbReference>
<organism evidence="8 9">
    <name type="scientific">Aspergillus caelatus</name>
    <dbReference type="NCBI Taxonomy" id="61420"/>
    <lineage>
        <taxon>Eukaryota</taxon>
        <taxon>Fungi</taxon>
        <taxon>Dikarya</taxon>
        <taxon>Ascomycota</taxon>
        <taxon>Pezizomycotina</taxon>
        <taxon>Eurotiomycetes</taxon>
        <taxon>Eurotiomycetidae</taxon>
        <taxon>Eurotiales</taxon>
        <taxon>Aspergillaceae</taxon>
        <taxon>Aspergillus</taxon>
        <taxon>Aspergillus subgen. Circumdati</taxon>
    </lineage>
</organism>
<feature type="domain" description="FAD-binding PCMH-type" evidence="7">
    <location>
        <begin position="123"/>
        <end position="304"/>
    </location>
</feature>
<dbReference type="PANTHER" id="PTHR42973">
    <property type="entry name" value="BINDING OXIDOREDUCTASE, PUTATIVE (AFU_ORTHOLOGUE AFUA_1G17690)-RELATED"/>
    <property type="match status" value="1"/>
</dbReference>
<comment type="cofactor">
    <cofactor evidence="1">
        <name>FAD</name>
        <dbReference type="ChEBI" id="CHEBI:57692"/>
    </cofactor>
</comment>
<dbReference type="Pfam" id="PF01565">
    <property type="entry name" value="FAD_binding_4"/>
    <property type="match status" value="1"/>
</dbReference>
<dbReference type="RefSeq" id="XP_031933400.1">
    <property type="nucleotide sequence ID" value="XM_032071514.1"/>
</dbReference>
<gene>
    <name evidence="8" type="ORF">BDV27DRAFT_152204</name>
</gene>
<feature type="signal peptide" evidence="6">
    <location>
        <begin position="1"/>
        <end position="19"/>
    </location>
</feature>
<accession>A0A5N7AMV2</accession>
<keyword evidence="4" id="KW-0274">FAD</keyword>
<keyword evidence="9" id="KW-1185">Reference proteome</keyword>
<reference evidence="8 9" key="1">
    <citation type="submission" date="2019-04" db="EMBL/GenBank/DDBJ databases">
        <title>Friends and foes A comparative genomics studyof 23 Aspergillus species from section Flavi.</title>
        <authorList>
            <consortium name="DOE Joint Genome Institute"/>
            <person name="Kjaerbolling I."/>
            <person name="Vesth T."/>
            <person name="Frisvad J.C."/>
            <person name="Nybo J.L."/>
            <person name="Theobald S."/>
            <person name="Kildgaard S."/>
            <person name="Isbrandt T."/>
            <person name="Kuo A."/>
            <person name="Sato A."/>
            <person name="Lyhne E.K."/>
            <person name="Kogle M.E."/>
            <person name="Wiebenga A."/>
            <person name="Kun R.S."/>
            <person name="Lubbers R.J."/>
            <person name="Makela M.R."/>
            <person name="Barry K."/>
            <person name="Chovatia M."/>
            <person name="Clum A."/>
            <person name="Daum C."/>
            <person name="Haridas S."/>
            <person name="He G."/>
            <person name="LaButti K."/>
            <person name="Lipzen A."/>
            <person name="Mondo S."/>
            <person name="Riley R."/>
            <person name="Salamov A."/>
            <person name="Simmons B.A."/>
            <person name="Magnuson J.K."/>
            <person name="Henrissat B."/>
            <person name="Mortensen U.H."/>
            <person name="Larsen T.O."/>
            <person name="Devries R.P."/>
            <person name="Grigoriev I.V."/>
            <person name="Machida M."/>
            <person name="Baker S.E."/>
            <person name="Andersen M.R."/>
        </authorList>
    </citation>
    <scope>NUCLEOTIDE SEQUENCE [LARGE SCALE GENOMIC DNA]</scope>
    <source>
        <strain evidence="8 9">CBS 763.97</strain>
    </source>
</reference>
<evidence type="ECO:0000256" key="4">
    <source>
        <dbReference type="ARBA" id="ARBA00022827"/>
    </source>
</evidence>
<dbReference type="GO" id="GO:0071949">
    <property type="term" value="F:FAD binding"/>
    <property type="evidence" value="ECO:0007669"/>
    <property type="project" value="InterPro"/>
</dbReference>
<dbReference type="InterPro" id="IPR012951">
    <property type="entry name" value="BBE"/>
</dbReference>
<dbReference type="InterPro" id="IPR036318">
    <property type="entry name" value="FAD-bd_PCMH-like_sf"/>
</dbReference>
<keyword evidence="5" id="KW-0560">Oxidoreductase</keyword>
<evidence type="ECO:0000259" key="7">
    <source>
        <dbReference type="PROSITE" id="PS51387"/>
    </source>
</evidence>
<dbReference type="InterPro" id="IPR016169">
    <property type="entry name" value="FAD-bd_PCMH_sub2"/>
</dbReference>
<keyword evidence="6" id="KW-0732">Signal</keyword>
<dbReference type="EMBL" id="ML737566">
    <property type="protein sequence ID" value="KAE8370319.1"/>
    <property type="molecule type" value="Genomic_DNA"/>
</dbReference>
<protein>
    <recommendedName>
        <fullName evidence="7">FAD-binding PCMH-type domain-containing protein</fullName>
    </recommendedName>
</protein>
<name>A0A5N7AMV2_9EURO</name>
<dbReference type="InterPro" id="IPR006094">
    <property type="entry name" value="Oxid_FAD_bind_N"/>
</dbReference>
<evidence type="ECO:0000256" key="5">
    <source>
        <dbReference type="ARBA" id="ARBA00023002"/>
    </source>
</evidence>
<dbReference type="OrthoDB" id="9983560at2759"/>
<evidence type="ECO:0000256" key="2">
    <source>
        <dbReference type="ARBA" id="ARBA00005466"/>
    </source>
</evidence>
<evidence type="ECO:0000256" key="1">
    <source>
        <dbReference type="ARBA" id="ARBA00001974"/>
    </source>
</evidence>
<evidence type="ECO:0000313" key="8">
    <source>
        <dbReference type="EMBL" id="KAE8370319.1"/>
    </source>
</evidence>
<dbReference type="InterPro" id="IPR016166">
    <property type="entry name" value="FAD-bd_PCMH"/>
</dbReference>
<evidence type="ECO:0000313" key="9">
    <source>
        <dbReference type="Proteomes" id="UP000326268"/>
    </source>
</evidence>
<proteinExistence type="inferred from homology"/>
<evidence type="ECO:0000256" key="6">
    <source>
        <dbReference type="SAM" id="SignalP"/>
    </source>
</evidence>
<dbReference type="PROSITE" id="PS51387">
    <property type="entry name" value="FAD_PCMH"/>
    <property type="match status" value="1"/>
</dbReference>
<dbReference type="GO" id="GO:0016491">
    <property type="term" value="F:oxidoreductase activity"/>
    <property type="evidence" value="ECO:0007669"/>
    <property type="project" value="UniProtKB-KW"/>
</dbReference>
<dbReference type="GeneID" id="43655960"/>
<evidence type="ECO:0000256" key="3">
    <source>
        <dbReference type="ARBA" id="ARBA00022630"/>
    </source>
</evidence>
<dbReference type="Pfam" id="PF08031">
    <property type="entry name" value="BBE"/>
    <property type="match status" value="1"/>
</dbReference>
<dbReference type="PANTHER" id="PTHR42973:SF39">
    <property type="entry name" value="FAD-BINDING PCMH-TYPE DOMAIN-CONTAINING PROTEIN"/>
    <property type="match status" value="1"/>
</dbReference>
<dbReference type="InterPro" id="IPR050416">
    <property type="entry name" value="FAD-linked_Oxidoreductase"/>
</dbReference>
<sequence length="586" mass="63249">MRSLSLLPLLSLALGVAEASQCKCSPSDPCWPSLSEWASLNETLSGRLIRSVPLASVCYPSEPSYNAQACAKVRSNWTSSAFHSSDPSSIMSPNALGGGCSPIYANGTSVTGDAFARENGCTLGNISPYVVNATEARHVQETLEFARKKNLRLNIKNTGHNAVQSSAHGSLSIWTHNIKQFEFHKSFRPQSCPQNATHMAATLGAGVQDGELFKLMAQHNAIAVGGTNEDVGVVGWATGGGHGLATGTYGMGADSIIEAVIVTTSGKVLTANSCQNEDIFWAIRGGGGGTFGVILSVTVKAYPMPSTAVVDLDITARNGTSPQTFWLLIAELHKELSRLQDAGMNSYYTLSGPPLMFHDTMLLYNSNGTESANNLLRPLEGFLERANNSIESTISTSWVPAWYDLIKHMPVVEHVGTTRSATTSRLLPQKAIEDTEAFAKVLETIGPKLTAPKNGVSNPSISGTMTGSKVPVDNALNPAWRDTVVHLISSQSWDDSLPQSIAHQTIADVTYIKGYALRQLAPGTGAYFNEANRYEPNWQWSFFGPNYPRLYAIKQKYDPDHLLWCHQCVGSEAWVEQTNGSLCRAF</sequence>
<feature type="chain" id="PRO_5024963317" description="FAD-binding PCMH-type domain-containing protein" evidence="6">
    <location>
        <begin position="20"/>
        <end position="586"/>
    </location>
</feature>